<reference evidence="2 3" key="1">
    <citation type="submission" date="2019-07" db="EMBL/GenBank/DDBJ databases">
        <title>Whole genome shotgun sequence of Novosphingobium sediminis NBRC 106119.</title>
        <authorList>
            <person name="Hosoyama A."/>
            <person name="Uohara A."/>
            <person name="Ohji S."/>
            <person name="Ichikawa N."/>
        </authorList>
    </citation>
    <scope>NUCLEOTIDE SEQUENCE [LARGE SCALE GENOMIC DNA]</scope>
    <source>
        <strain evidence="2 3">NBRC 106119</strain>
    </source>
</reference>
<evidence type="ECO:0000313" key="3">
    <source>
        <dbReference type="Proteomes" id="UP000321464"/>
    </source>
</evidence>
<comment type="caution">
    <text evidence="2">The sequence shown here is derived from an EMBL/GenBank/DDBJ whole genome shotgun (WGS) entry which is preliminary data.</text>
</comment>
<keyword evidence="3" id="KW-1185">Reference proteome</keyword>
<dbReference type="Proteomes" id="UP000321464">
    <property type="component" value="Unassembled WGS sequence"/>
</dbReference>
<evidence type="ECO:0000313" key="2">
    <source>
        <dbReference type="EMBL" id="GEO01612.1"/>
    </source>
</evidence>
<evidence type="ECO:0000256" key="1">
    <source>
        <dbReference type="SAM" id="Phobius"/>
    </source>
</evidence>
<feature type="transmembrane region" description="Helical" evidence="1">
    <location>
        <begin position="89"/>
        <end position="109"/>
    </location>
</feature>
<keyword evidence="1" id="KW-1133">Transmembrane helix</keyword>
<dbReference type="OrthoDB" id="7408369at2"/>
<name>A0A512APJ0_9SPHN</name>
<organism evidence="2 3">
    <name type="scientific">Novosphingobium sediminis</name>
    <dbReference type="NCBI Taxonomy" id="707214"/>
    <lineage>
        <taxon>Bacteria</taxon>
        <taxon>Pseudomonadati</taxon>
        <taxon>Pseudomonadota</taxon>
        <taxon>Alphaproteobacteria</taxon>
        <taxon>Sphingomonadales</taxon>
        <taxon>Sphingomonadaceae</taxon>
        <taxon>Novosphingobium</taxon>
    </lineage>
</organism>
<dbReference type="RefSeq" id="WP_147160920.1">
    <property type="nucleotide sequence ID" value="NZ_BJYR01000024.1"/>
</dbReference>
<keyword evidence="1" id="KW-0812">Transmembrane</keyword>
<dbReference type="AlphaFoldDB" id="A0A512APJ0"/>
<keyword evidence="1" id="KW-0472">Membrane</keyword>
<sequence length="115" mass="12837">MPSWIAKFYRAAAIYGFVVLTPAYFAPWPAEQPHIYLGFIGLALVFQAVFWIIASDPVRYRPLMAASVFEKLVFGLPTLLLFAQHRVGALDACFGVIDLLLGLGFFLAWRATPKT</sequence>
<accession>A0A512APJ0</accession>
<gene>
    <name evidence="2" type="ORF">NSE01_34440</name>
</gene>
<protein>
    <submittedName>
        <fullName evidence="2">Uncharacterized protein</fullName>
    </submittedName>
</protein>
<proteinExistence type="predicted"/>
<dbReference type="EMBL" id="BJYR01000024">
    <property type="protein sequence ID" value="GEO01612.1"/>
    <property type="molecule type" value="Genomic_DNA"/>
</dbReference>
<feature type="transmembrane region" description="Helical" evidence="1">
    <location>
        <begin position="35"/>
        <end position="54"/>
    </location>
</feature>